<dbReference type="Pfam" id="PF00187">
    <property type="entry name" value="Chitin_bind_1"/>
    <property type="match status" value="4"/>
</dbReference>
<dbReference type="AlphaFoldDB" id="A0A6A6VA17"/>
<feature type="disulfide bond" evidence="3">
    <location>
        <begin position="329"/>
        <end position="343"/>
    </location>
</feature>
<dbReference type="Proteomes" id="UP000799440">
    <property type="component" value="Unassembled WGS sequence"/>
</dbReference>
<dbReference type="CDD" id="cd02851">
    <property type="entry name" value="E_set_GO_C"/>
    <property type="match status" value="1"/>
</dbReference>
<feature type="domain" description="Chitin-binding type-1" evidence="5">
    <location>
        <begin position="309"/>
        <end position="354"/>
    </location>
</feature>
<keyword evidence="7" id="KW-1185">Reference proteome</keyword>
<dbReference type="SUPFAM" id="SSF81296">
    <property type="entry name" value="E set domains"/>
    <property type="match status" value="1"/>
</dbReference>
<dbReference type="Gene3D" id="2.60.40.10">
    <property type="entry name" value="Immunoglobulins"/>
    <property type="match status" value="1"/>
</dbReference>
<dbReference type="SMART" id="SM00270">
    <property type="entry name" value="ChtBD1"/>
    <property type="match status" value="4"/>
</dbReference>
<evidence type="ECO:0000256" key="2">
    <source>
        <dbReference type="ARBA" id="ARBA00022729"/>
    </source>
</evidence>
<protein>
    <submittedName>
        <fullName evidence="6">Carbohydrate-binding module family 18</fullName>
    </submittedName>
</protein>
<dbReference type="InterPro" id="IPR013783">
    <property type="entry name" value="Ig-like_fold"/>
</dbReference>
<evidence type="ECO:0000313" key="6">
    <source>
        <dbReference type="EMBL" id="KAF2747458.1"/>
    </source>
</evidence>
<dbReference type="PROSITE" id="PS50941">
    <property type="entry name" value="CHIT_BIND_I_2"/>
    <property type="match status" value="4"/>
</dbReference>
<dbReference type="InterPro" id="IPR009880">
    <property type="entry name" value="Glyoxal_oxidase_N"/>
</dbReference>
<dbReference type="InterPro" id="IPR014756">
    <property type="entry name" value="Ig_E-set"/>
</dbReference>
<dbReference type="CDD" id="cd11618">
    <property type="entry name" value="ChtBD1_1"/>
    <property type="match status" value="2"/>
</dbReference>
<dbReference type="Gene3D" id="2.130.10.80">
    <property type="entry name" value="Galactose oxidase/kelch, beta-propeller"/>
    <property type="match status" value="1"/>
</dbReference>
<evidence type="ECO:0000256" key="1">
    <source>
        <dbReference type="ARBA" id="ARBA00022669"/>
    </source>
</evidence>
<dbReference type="InterPro" id="IPR011043">
    <property type="entry name" value="Gal_Oxase/kelch_b-propeller"/>
</dbReference>
<evidence type="ECO:0000256" key="4">
    <source>
        <dbReference type="SAM" id="SignalP"/>
    </source>
</evidence>
<dbReference type="SUPFAM" id="SSF57016">
    <property type="entry name" value="Plant lectins/antimicrobial peptides"/>
    <property type="match status" value="4"/>
</dbReference>
<feature type="disulfide bond" evidence="3">
    <location>
        <begin position="173"/>
        <end position="187"/>
    </location>
</feature>
<feature type="disulfide bond" evidence="3">
    <location>
        <begin position="193"/>
        <end position="197"/>
    </location>
</feature>
<dbReference type="PANTHER" id="PTHR32208">
    <property type="entry name" value="SECRETED PROTEIN-RELATED"/>
    <property type="match status" value="1"/>
</dbReference>
<dbReference type="GO" id="GO:0008061">
    <property type="term" value="F:chitin binding"/>
    <property type="evidence" value="ECO:0007669"/>
    <property type="project" value="UniProtKB-UniRule"/>
</dbReference>
<dbReference type="PANTHER" id="PTHR32208:SF21">
    <property type="entry name" value="LOW QUALITY PROTEIN: ALDEHYDE OXIDASE GLOX-LIKE"/>
    <property type="match status" value="1"/>
</dbReference>
<keyword evidence="3" id="KW-1015">Disulfide bond</keyword>
<organism evidence="6 7">
    <name type="scientific">Sporormia fimetaria CBS 119925</name>
    <dbReference type="NCBI Taxonomy" id="1340428"/>
    <lineage>
        <taxon>Eukaryota</taxon>
        <taxon>Fungi</taxon>
        <taxon>Dikarya</taxon>
        <taxon>Ascomycota</taxon>
        <taxon>Pezizomycotina</taxon>
        <taxon>Dothideomycetes</taxon>
        <taxon>Pleosporomycetidae</taxon>
        <taxon>Pleosporales</taxon>
        <taxon>Sporormiaceae</taxon>
        <taxon>Sporormia</taxon>
    </lineage>
</organism>
<feature type="domain" description="Chitin-binding type-1" evidence="5">
    <location>
        <begin position="79"/>
        <end position="127"/>
    </location>
</feature>
<reference evidence="6" key="1">
    <citation type="journal article" date="2020" name="Stud. Mycol.">
        <title>101 Dothideomycetes genomes: a test case for predicting lifestyles and emergence of pathogens.</title>
        <authorList>
            <person name="Haridas S."/>
            <person name="Albert R."/>
            <person name="Binder M."/>
            <person name="Bloem J."/>
            <person name="Labutti K."/>
            <person name="Salamov A."/>
            <person name="Andreopoulos B."/>
            <person name="Baker S."/>
            <person name="Barry K."/>
            <person name="Bills G."/>
            <person name="Bluhm B."/>
            <person name="Cannon C."/>
            <person name="Castanera R."/>
            <person name="Culley D."/>
            <person name="Daum C."/>
            <person name="Ezra D."/>
            <person name="Gonzalez J."/>
            <person name="Henrissat B."/>
            <person name="Kuo A."/>
            <person name="Liang C."/>
            <person name="Lipzen A."/>
            <person name="Lutzoni F."/>
            <person name="Magnuson J."/>
            <person name="Mondo S."/>
            <person name="Nolan M."/>
            <person name="Ohm R."/>
            <person name="Pangilinan J."/>
            <person name="Park H.-J."/>
            <person name="Ramirez L."/>
            <person name="Alfaro M."/>
            <person name="Sun H."/>
            <person name="Tritt A."/>
            <person name="Yoshinaga Y."/>
            <person name="Zwiers L.-H."/>
            <person name="Turgeon B."/>
            <person name="Goodwin S."/>
            <person name="Spatafora J."/>
            <person name="Crous P."/>
            <person name="Grigoriev I."/>
        </authorList>
    </citation>
    <scope>NUCLEOTIDE SEQUENCE</scope>
    <source>
        <strain evidence="6">CBS 119925</strain>
    </source>
</reference>
<gene>
    <name evidence="6" type="ORF">M011DRAFT_423097</name>
</gene>
<dbReference type="CDD" id="cd00035">
    <property type="entry name" value="ChtBD1"/>
    <property type="match status" value="2"/>
</dbReference>
<feature type="disulfide bond" evidence="3">
    <location>
        <begin position="241"/>
        <end position="255"/>
    </location>
</feature>
<feature type="domain" description="Chitin-binding type-1" evidence="5">
    <location>
        <begin position="152"/>
        <end position="199"/>
    </location>
</feature>
<dbReference type="OrthoDB" id="2019572at2759"/>
<dbReference type="Pfam" id="PF09118">
    <property type="entry name" value="GO-like_E_set"/>
    <property type="match status" value="1"/>
</dbReference>
<dbReference type="InterPro" id="IPR037293">
    <property type="entry name" value="Gal_Oxidase_central_sf"/>
</dbReference>
<evidence type="ECO:0000256" key="3">
    <source>
        <dbReference type="PROSITE-ProRule" id="PRU00261"/>
    </source>
</evidence>
<proteinExistence type="predicted"/>
<dbReference type="InterPro" id="IPR036861">
    <property type="entry name" value="Endochitinase-like_sf"/>
</dbReference>
<dbReference type="SUPFAM" id="SSF50965">
    <property type="entry name" value="Galactose oxidase, central domain"/>
    <property type="match status" value="1"/>
</dbReference>
<comment type="caution">
    <text evidence="3">Lacks conserved residue(s) required for the propagation of feature annotation.</text>
</comment>
<evidence type="ECO:0000313" key="7">
    <source>
        <dbReference type="Proteomes" id="UP000799440"/>
    </source>
</evidence>
<feature type="disulfide bond" evidence="3">
    <location>
        <begin position="261"/>
        <end position="265"/>
    </location>
</feature>
<feature type="chain" id="PRO_5025572271" evidence="4">
    <location>
        <begin position="18"/>
        <end position="885"/>
    </location>
</feature>
<evidence type="ECO:0000259" key="5">
    <source>
        <dbReference type="PROSITE" id="PS50941"/>
    </source>
</evidence>
<name>A0A6A6VA17_9PLEO</name>
<keyword evidence="2 4" id="KW-0732">Signal</keyword>
<dbReference type="Pfam" id="PF07250">
    <property type="entry name" value="Glyoxal_oxid_N"/>
    <property type="match status" value="1"/>
</dbReference>
<dbReference type="InterPro" id="IPR015202">
    <property type="entry name" value="GO-like_E_set"/>
</dbReference>
<sequence>MRTSLLALGAFASLATANIHFPFVQPKCGPDHPNTCLKGQHCTEDYTCAVNTHNDNSVSKSFRSHIPVKRQDGVNYSVDGTCGPANGNTVCNPRSTVYKGSCCSAYGWCGDSAAHCGTGCLSGACTGGATNPPPAGGNQNPPPAGGVAPRPDGRCGKDFGGATCAANGPFGGCCSEYGYCGNTDGHCLPANKCQNGCTGGNNTPTPTNPPPTGGAAPRPDGRCGKDFGGATCAANGPFGGCCSEYGYCGNTDGHCLPANKCQNGCTGGDPTNPTEPEEIPEGEEGKEPVLGAPDDIPPNTLPEGEVTKDGTCGARFENTICGDWEQGPCCSMYGYCGSATSHCGLGCQSGPCTNGPVVPAPGPSPAPMAPVPGTLQIKGRSGVPAMHAGLLPNGKVVFLDKVEDYTELRLPNGQFAYSSEYDPVTEALVPLGYKTNAFCSGGIFLADGSFASVGGNGPLDWLDPTVGDGFKGLRYLKRSHLDNSLDGQDWVEPGPQLDTARWYASVQIMADGKIFVASGSLNGLDPTIPANNNPTYEILNRDGSPQGQSIEMELLSKNQPYYMYPFIHLLRNGEMFIFTAKSSENFNLNTNTVTKTFPDLPGDYRTYPNSGGSVLLPLSSQNNWDPDVVICGGGPYQDITAPAEASCGRIKPLAPNAAWEMDSMPQGRHMVEGTLLPDGTVIWVNGAEEGAQGFELARKETLDVLIYTPTQPKGRRWTTGPKSTIPRMYHSVALLLLDGTLLISGSNPVEMPILQATPQKPYVTEFRNEIYTPPYLQGNPVRPRDIVLSSKSLRANGSTFTINFTAPASAKAVKVTLYYGGFVTHSVHMGHRMAFLDTAGFRAGQTRQTVTVTMPPNGNIAPPGPYVVYVMMDGVPGMGQFVMVS</sequence>
<dbReference type="Gene3D" id="3.30.60.10">
    <property type="entry name" value="Endochitinase-like"/>
    <property type="match status" value="4"/>
</dbReference>
<accession>A0A6A6VA17</accession>
<feature type="disulfide bond" evidence="3">
    <location>
        <begin position="102"/>
        <end position="116"/>
    </location>
</feature>
<feature type="domain" description="Chitin-binding type-1" evidence="5">
    <location>
        <begin position="220"/>
        <end position="267"/>
    </location>
</feature>
<dbReference type="EMBL" id="MU006572">
    <property type="protein sequence ID" value="KAF2747458.1"/>
    <property type="molecule type" value="Genomic_DNA"/>
</dbReference>
<dbReference type="InterPro" id="IPR001002">
    <property type="entry name" value="Chitin-bd_1"/>
</dbReference>
<feature type="signal peptide" evidence="4">
    <location>
        <begin position="1"/>
        <end position="17"/>
    </location>
</feature>
<keyword evidence="1 3" id="KW-0147">Chitin-binding</keyword>